<dbReference type="OrthoDB" id="6191410at2"/>
<evidence type="ECO:0000313" key="3">
    <source>
        <dbReference type="Proteomes" id="UP000245474"/>
    </source>
</evidence>
<organism evidence="2 3">
    <name type="scientific">Sediminicurvatus halobius</name>
    <dbReference type="NCBI Taxonomy" id="2182432"/>
    <lineage>
        <taxon>Bacteria</taxon>
        <taxon>Pseudomonadati</taxon>
        <taxon>Pseudomonadota</taxon>
        <taxon>Gammaproteobacteria</taxon>
        <taxon>Chromatiales</taxon>
        <taxon>Ectothiorhodospiraceae</taxon>
        <taxon>Sediminicurvatus</taxon>
    </lineage>
</organism>
<gene>
    <name evidence="2" type="ORF">DEM34_04515</name>
</gene>
<accession>A0A2U2N5U4</accession>
<keyword evidence="3" id="KW-1185">Reference proteome</keyword>
<evidence type="ECO:0000313" key="2">
    <source>
        <dbReference type="EMBL" id="PWG64595.1"/>
    </source>
</evidence>
<dbReference type="Gene3D" id="3.40.50.150">
    <property type="entry name" value="Vaccinia Virus protein VP39"/>
    <property type="match status" value="1"/>
</dbReference>
<dbReference type="Pfam" id="PF08241">
    <property type="entry name" value="Methyltransf_11"/>
    <property type="match status" value="1"/>
</dbReference>
<feature type="domain" description="Methyltransferase type 11" evidence="1">
    <location>
        <begin position="69"/>
        <end position="117"/>
    </location>
</feature>
<dbReference type="RefSeq" id="WP_109676704.1">
    <property type="nucleotide sequence ID" value="NZ_CP086615.1"/>
</dbReference>
<comment type="caution">
    <text evidence="2">The sequence shown here is derived from an EMBL/GenBank/DDBJ whole genome shotgun (WGS) entry which is preliminary data.</text>
</comment>
<dbReference type="GO" id="GO:0008757">
    <property type="term" value="F:S-adenosylmethionine-dependent methyltransferase activity"/>
    <property type="evidence" value="ECO:0007669"/>
    <property type="project" value="InterPro"/>
</dbReference>
<name>A0A2U2N5U4_9GAMM</name>
<dbReference type="EMBL" id="QFFI01000005">
    <property type="protein sequence ID" value="PWG64595.1"/>
    <property type="molecule type" value="Genomic_DNA"/>
</dbReference>
<reference evidence="2 3" key="1">
    <citation type="submission" date="2018-05" db="EMBL/GenBank/DDBJ databases">
        <title>Spiribacter halobius sp. nov., a moderately halophilic bacterium isolated from marine solar saltern.</title>
        <authorList>
            <person name="Zheng W.-S."/>
            <person name="Lu D.-C."/>
            <person name="Du Z.-J."/>
        </authorList>
    </citation>
    <scope>NUCLEOTIDE SEQUENCE [LARGE SCALE GENOMIC DNA]</scope>
    <source>
        <strain evidence="2 3">E85</strain>
    </source>
</reference>
<dbReference type="AlphaFoldDB" id="A0A2U2N5U4"/>
<proteinExistence type="predicted"/>
<dbReference type="InterPro" id="IPR029063">
    <property type="entry name" value="SAM-dependent_MTases_sf"/>
</dbReference>
<sequence length="250" mass="28422">MKPLHAWFRTPLGEDLARTECRMLSRRLAALRARRILQIGAYGTGESPAVFGEARQWLLDDWPGGPVDVAGEPEQLPLLSESVDVVVVVHQLEFSRWPHQILREAVRVLAPEGHLLVVSFNPFSLWGLRRLLYGRYGRPPWTGRFLPPPRVADWMMLLGLTVERHEGLVLRPPLNHRWLLRQGGGHRRRDARLGPWLRWVGGVNLALGQKRVAAVRPPPMVAKPRLEVIPGGLAQTRVAHDARRVRHDPR</sequence>
<dbReference type="Proteomes" id="UP000245474">
    <property type="component" value="Unassembled WGS sequence"/>
</dbReference>
<dbReference type="InterPro" id="IPR013216">
    <property type="entry name" value="Methyltransf_11"/>
</dbReference>
<protein>
    <submittedName>
        <fullName evidence="2">Methyl-transferase</fullName>
    </submittedName>
</protein>
<evidence type="ECO:0000259" key="1">
    <source>
        <dbReference type="Pfam" id="PF08241"/>
    </source>
</evidence>
<keyword evidence="2" id="KW-0808">Transferase</keyword>
<dbReference type="SUPFAM" id="SSF53335">
    <property type="entry name" value="S-adenosyl-L-methionine-dependent methyltransferases"/>
    <property type="match status" value="1"/>
</dbReference>